<comment type="caution">
    <text evidence="1">The sequence shown here is derived from an EMBL/GenBank/DDBJ whole genome shotgun (WGS) entry which is preliminary data.</text>
</comment>
<sequence length="79" mass="9245">MIKSKYFARKWLGISRRGSVFDLRHDECLPFNKVMHSVPCRKPPTNPSTNAMWRRECAERAAFSKEATPYLNEKRGCLK</sequence>
<evidence type="ECO:0000313" key="2">
    <source>
        <dbReference type="Proteomes" id="UP001054945"/>
    </source>
</evidence>
<protein>
    <submittedName>
        <fullName evidence="1">Uncharacterized protein</fullName>
    </submittedName>
</protein>
<dbReference type="AlphaFoldDB" id="A0AAV4XXT2"/>
<dbReference type="Proteomes" id="UP001054945">
    <property type="component" value="Unassembled WGS sequence"/>
</dbReference>
<evidence type="ECO:0000313" key="1">
    <source>
        <dbReference type="EMBL" id="GIY99005.1"/>
    </source>
</evidence>
<dbReference type="EMBL" id="BPLR01000993">
    <property type="protein sequence ID" value="GIY99005.1"/>
    <property type="molecule type" value="Genomic_DNA"/>
</dbReference>
<accession>A0AAV4XXT2</accession>
<gene>
    <name evidence="1" type="ORF">CEXT_406961</name>
</gene>
<organism evidence="1 2">
    <name type="scientific">Caerostris extrusa</name>
    <name type="common">Bark spider</name>
    <name type="synonym">Caerostris bankana</name>
    <dbReference type="NCBI Taxonomy" id="172846"/>
    <lineage>
        <taxon>Eukaryota</taxon>
        <taxon>Metazoa</taxon>
        <taxon>Ecdysozoa</taxon>
        <taxon>Arthropoda</taxon>
        <taxon>Chelicerata</taxon>
        <taxon>Arachnida</taxon>
        <taxon>Araneae</taxon>
        <taxon>Araneomorphae</taxon>
        <taxon>Entelegynae</taxon>
        <taxon>Araneoidea</taxon>
        <taxon>Araneidae</taxon>
        <taxon>Caerostris</taxon>
    </lineage>
</organism>
<keyword evidence="2" id="KW-1185">Reference proteome</keyword>
<reference evidence="1 2" key="1">
    <citation type="submission" date="2021-06" db="EMBL/GenBank/DDBJ databases">
        <title>Caerostris extrusa draft genome.</title>
        <authorList>
            <person name="Kono N."/>
            <person name="Arakawa K."/>
        </authorList>
    </citation>
    <scope>NUCLEOTIDE SEQUENCE [LARGE SCALE GENOMIC DNA]</scope>
</reference>
<name>A0AAV4XXT2_CAEEX</name>
<proteinExistence type="predicted"/>